<gene>
    <name evidence="9" type="ORF">FHW18_003169</name>
</gene>
<evidence type="ECO:0000256" key="1">
    <source>
        <dbReference type="ARBA" id="ARBA00004429"/>
    </source>
</evidence>
<dbReference type="EMBL" id="JACBYR010000001">
    <property type="protein sequence ID" value="NYE83898.1"/>
    <property type="molecule type" value="Genomic_DNA"/>
</dbReference>
<evidence type="ECO:0000313" key="10">
    <source>
        <dbReference type="Proteomes" id="UP000542125"/>
    </source>
</evidence>
<evidence type="ECO:0000256" key="7">
    <source>
        <dbReference type="SAM" id="MobiDB-lite"/>
    </source>
</evidence>
<keyword evidence="5 8" id="KW-1133">Transmembrane helix</keyword>
<dbReference type="InterPro" id="IPR052031">
    <property type="entry name" value="Membrane_Transporter-Flippase"/>
</dbReference>
<keyword evidence="4 8" id="KW-0812">Transmembrane</keyword>
<dbReference type="InterPro" id="IPR002528">
    <property type="entry name" value="MATE_fam"/>
</dbReference>
<comment type="subcellular location">
    <subcellularLocation>
        <location evidence="1">Cell inner membrane</location>
        <topology evidence="1">Multi-pass membrane protein</topology>
    </subcellularLocation>
</comment>
<feature type="transmembrane region" description="Helical" evidence="8">
    <location>
        <begin position="198"/>
        <end position="222"/>
    </location>
</feature>
<dbReference type="GO" id="GO:0042910">
    <property type="term" value="F:xenobiotic transmembrane transporter activity"/>
    <property type="evidence" value="ECO:0007669"/>
    <property type="project" value="InterPro"/>
</dbReference>
<keyword evidence="3" id="KW-1003">Cell membrane</keyword>
<feature type="transmembrane region" description="Helical" evidence="8">
    <location>
        <begin position="73"/>
        <end position="95"/>
    </location>
</feature>
<proteinExistence type="predicted"/>
<feature type="transmembrane region" description="Helical" evidence="8">
    <location>
        <begin position="168"/>
        <end position="191"/>
    </location>
</feature>
<dbReference type="RefSeq" id="WP_179587655.1">
    <property type="nucleotide sequence ID" value="NZ_JACBYR010000001.1"/>
</dbReference>
<evidence type="ECO:0000256" key="5">
    <source>
        <dbReference type="ARBA" id="ARBA00022989"/>
    </source>
</evidence>
<dbReference type="PIRSF" id="PIRSF006603">
    <property type="entry name" value="DinF"/>
    <property type="match status" value="1"/>
</dbReference>
<dbReference type="PANTHER" id="PTHR43549">
    <property type="entry name" value="MULTIDRUG RESISTANCE PROTEIN YPNP-RELATED"/>
    <property type="match status" value="1"/>
</dbReference>
<dbReference type="AlphaFoldDB" id="A0A7Y9IVS7"/>
<sequence>MSSPLAPSSSGPGVAASAPASSLSSPSGAPPTAAALRAQRLLHGPVLATILMLAAPNLLMMLSQAAANFLESYYVGLLGVDALAGAALVFPVVMLMQMMSAGGIGGGVSSAIARALGAGRHEHAEALALHAFVLAIAAGVLFRVAAIAGGPLLYSAMGGQGEALKAALTYSNVIFLGAIFLWVANLMASVLRGTGNMALPAIVLTLGTLVLFVTSPVLIFGLGPIPAMGIAGAGLALVLYYVLATAILLFKLVRGTGGLKLSWHHRLHWAGFADILGVGGWALINNLTTNLAVVVATTLVSPLGTHALAGFGLGIRLEYLQIPIVFGVGSGLVAMVGMNVGAGQWQRARQVAWTGALVAAAVTEAVGLGASVFPHAWLGLFTHDADAIEIGVRYLRTVAPFYGLIGIGLSLYFASQGARRMHWPVAAGVLRVIVVVGIGSLAVHGFGGGLDSVLWSVVVGLMVFAGVTAIPWIPRMKDAV</sequence>
<reference evidence="9 10" key="1">
    <citation type="submission" date="2020-07" db="EMBL/GenBank/DDBJ databases">
        <title>Genomic Encyclopedia of Type Strains, Phase IV (KMG-V): Genome sequencing to study the core and pangenomes of soil and plant-associated prokaryotes.</title>
        <authorList>
            <person name="Whitman W."/>
        </authorList>
    </citation>
    <scope>NUCLEOTIDE SEQUENCE [LARGE SCALE GENOMIC DNA]</scope>
    <source>
        <strain evidence="9 10">SAS40</strain>
    </source>
</reference>
<feature type="region of interest" description="Disordered" evidence="7">
    <location>
        <begin position="1"/>
        <end position="31"/>
    </location>
</feature>
<feature type="transmembrane region" description="Helical" evidence="8">
    <location>
        <begin position="46"/>
        <end position="67"/>
    </location>
</feature>
<evidence type="ECO:0000256" key="4">
    <source>
        <dbReference type="ARBA" id="ARBA00022692"/>
    </source>
</evidence>
<feature type="transmembrane region" description="Helical" evidence="8">
    <location>
        <begin position="425"/>
        <end position="447"/>
    </location>
</feature>
<keyword evidence="6 8" id="KW-0472">Membrane</keyword>
<keyword evidence="10" id="KW-1185">Reference proteome</keyword>
<evidence type="ECO:0000256" key="3">
    <source>
        <dbReference type="ARBA" id="ARBA00022475"/>
    </source>
</evidence>
<evidence type="ECO:0000313" key="9">
    <source>
        <dbReference type="EMBL" id="NYE83898.1"/>
    </source>
</evidence>
<dbReference type="GO" id="GO:0005886">
    <property type="term" value="C:plasma membrane"/>
    <property type="evidence" value="ECO:0007669"/>
    <property type="project" value="UniProtKB-SubCell"/>
</dbReference>
<feature type="transmembrane region" description="Helical" evidence="8">
    <location>
        <begin position="394"/>
        <end position="413"/>
    </location>
</feature>
<dbReference type="InterPro" id="IPR048279">
    <property type="entry name" value="MdtK-like"/>
</dbReference>
<feature type="transmembrane region" description="Helical" evidence="8">
    <location>
        <begin position="453"/>
        <end position="473"/>
    </location>
</feature>
<keyword evidence="2" id="KW-0813">Transport</keyword>
<organism evidence="9 10">
    <name type="scientific">Pigmentiphaga litoralis</name>
    <dbReference type="NCBI Taxonomy" id="516702"/>
    <lineage>
        <taxon>Bacteria</taxon>
        <taxon>Pseudomonadati</taxon>
        <taxon>Pseudomonadota</taxon>
        <taxon>Betaproteobacteria</taxon>
        <taxon>Burkholderiales</taxon>
        <taxon>Alcaligenaceae</taxon>
        <taxon>Pigmentiphaga</taxon>
    </lineage>
</organism>
<feature type="transmembrane region" description="Helical" evidence="8">
    <location>
        <begin position="127"/>
        <end position="148"/>
    </location>
</feature>
<protein>
    <submittedName>
        <fullName evidence="9">Putative MATE family efflux protein</fullName>
    </submittedName>
</protein>
<dbReference type="Pfam" id="PF01554">
    <property type="entry name" value="MatE"/>
    <property type="match status" value="2"/>
</dbReference>
<feature type="transmembrane region" description="Helical" evidence="8">
    <location>
        <begin position="271"/>
        <end position="300"/>
    </location>
</feature>
<evidence type="ECO:0000256" key="8">
    <source>
        <dbReference type="SAM" id="Phobius"/>
    </source>
</evidence>
<feature type="transmembrane region" description="Helical" evidence="8">
    <location>
        <begin position="228"/>
        <end position="250"/>
    </location>
</feature>
<dbReference type="NCBIfam" id="TIGR00797">
    <property type="entry name" value="matE"/>
    <property type="match status" value="1"/>
</dbReference>
<feature type="transmembrane region" description="Helical" evidence="8">
    <location>
        <begin position="352"/>
        <end position="374"/>
    </location>
</feature>
<evidence type="ECO:0000256" key="6">
    <source>
        <dbReference type="ARBA" id="ARBA00023136"/>
    </source>
</evidence>
<name>A0A7Y9IVS7_9BURK</name>
<dbReference type="Proteomes" id="UP000542125">
    <property type="component" value="Unassembled WGS sequence"/>
</dbReference>
<dbReference type="GO" id="GO:0015297">
    <property type="term" value="F:antiporter activity"/>
    <property type="evidence" value="ECO:0007669"/>
    <property type="project" value="InterPro"/>
</dbReference>
<feature type="transmembrane region" description="Helical" evidence="8">
    <location>
        <begin position="320"/>
        <end position="340"/>
    </location>
</feature>
<evidence type="ECO:0000256" key="2">
    <source>
        <dbReference type="ARBA" id="ARBA00022448"/>
    </source>
</evidence>
<dbReference type="PANTHER" id="PTHR43549:SF3">
    <property type="entry name" value="MULTIDRUG RESISTANCE PROTEIN YPNP-RELATED"/>
    <property type="match status" value="1"/>
</dbReference>
<accession>A0A7Y9IVS7</accession>
<comment type="caution">
    <text evidence="9">The sequence shown here is derived from an EMBL/GenBank/DDBJ whole genome shotgun (WGS) entry which is preliminary data.</text>
</comment>